<proteinExistence type="predicted"/>
<feature type="compositionally biased region" description="Low complexity" evidence="1">
    <location>
        <begin position="11"/>
        <end position="20"/>
    </location>
</feature>
<dbReference type="EMBL" id="CAUYUE010000001">
    <property type="protein sequence ID" value="CAK0732197.1"/>
    <property type="molecule type" value="Genomic_DNA"/>
</dbReference>
<evidence type="ECO:0008006" key="4">
    <source>
        <dbReference type="Google" id="ProtNLM"/>
    </source>
</evidence>
<comment type="caution">
    <text evidence="2">The sequence shown here is derived from an EMBL/GenBank/DDBJ whole genome shotgun (WGS) entry which is preliminary data.</text>
</comment>
<evidence type="ECO:0000313" key="3">
    <source>
        <dbReference type="Proteomes" id="UP001314263"/>
    </source>
</evidence>
<evidence type="ECO:0000256" key="1">
    <source>
        <dbReference type="SAM" id="MobiDB-lite"/>
    </source>
</evidence>
<sequence length="411" mass="45378">MPEDTAFSTLEPSPSSESSSDATGGTGTLRTPEGELSQILILMLEGKSDWGQGGGSNPVMQLCGFYARYLYKMRFSSAVAETILPAVGVEVFGHGIRIHALFYTDRICCEPLTEWVHFADLRHGQPGYMLYLVRIMDAFGKLCSALSSAMVPYTDAGPAFGQAREQQLTNGIPYMLRDPRYNIKRMDPKKHVFLLTPTDSDSGDATFVAKMVATPYPEQLHDELSSKGLAPRLIEPVQKYPGGVSVIKMAYLDPGDGWVSLRSYNGDWEQLEQLANASVAALHKCLDSSAVHGDLSADNVFIRMAKPEPGAGDRVASPEALHFIDLAWGGKQDEARYPPFVNENSLRGIKEADGQIIKQEHDCKQLSMNMERLKRKPRAPFRRASLPPAARMQRASCLFRPACMRSMVRLA</sequence>
<feature type="compositionally biased region" description="Polar residues" evidence="1">
    <location>
        <begin position="1"/>
        <end position="10"/>
    </location>
</feature>
<dbReference type="AlphaFoldDB" id="A0AAV1HS66"/>
<keyword evidence="3" id="KW-1185">Reference proteome</keyword>
<gene>
    <name evidence="2" type="ORF">CVIRNUC_000098</name>
</gene>
<dbReference type="Proteomes" id="UP001314263">
    <property type="component" value="Unassembled WGS sequence"/>
</dbReference>
<protein>
    <recommendedName>
        <fullName evidence="4">Non-specific serine/threonine protein kinase</fullName>
    </recommendedName>
</protein>
<evidence type="ECO:0000313" key="2">
    <source>
        <dbReference type="EMBL" id="CAK0732197.1"/>
    </source>
</evidence>
<organism evidence="2 3">
    <name type="scientific">Coccomyxa viridis</name>
    <dbReference type="NCBI Taxonomy" id="1274662"/>
    <lineage>
        <taxon>Eukaryota</taxon>
        <taxon>Viridiplantae</taxon>
        <taxon>Chlorophyta</taxon>
        <taxon>core chlorophytes</taxon>
        <taxon>Trebouxiophyceae</taxon>
        <taxon>Trebouxiophyceae incertae sedis</taxon>
        <taxon>Coccomyxaceae</taxon>
        <taxon>Coccomyxa</taxon>
    </lineage>
</organism>
<feature type="region of interest" description="Disordered" evidence="1">
    <location>
        <begin position="1"/>
        <end position="31"/>
    </location>
</feature>
<reference evidence="2 3" key="1">
    <citation type="submission" date="2023-10" db="EMBL/GenBank/DDBJ databases">
        <authorList>
            <person name="Maclean D."/>
            <person name="Macfadyen A."/>
        </authorList>
    </citation>
    <scope>NUCLEOTIDE SEQUENCE [LARGE SCALE GENOMIC DNA]</scope>
</reference>
<accession>A0AAV1HS66</accession>
<name>A0AAV1HS66_9CHLO</name>